<organism evidence="1 2">
    <name type="scientific">Ralstonia edaphi</name>
    <dbReference type="NCBI Taxonomy" id="3058599"/>
    <lineage>
        <taxon>Bacteria</taxon>
        <taxon>Pseudomonadati</taxon>
        <taxon>Pseudomonadota</taxon>
        <taxon>Betaproteobacteria</taxon>
        <taxon>Burkholderiales</taxon>
        <taxon>Burkholderiaceae</taxon>
        <taxon>Ralstonia</taxon>
    </lineage>
</organism>
<dbReference type="RefSeq" id="WP_147216668.1">
    <property type="nucleotide sequence ID" value="NZ_CATWHI010000007.1"/>
</dbReference>
<sequence>MLELRLSIEGEHQSVVADFYDYADELKKWGAGLMTFPTGVNEEIAFEKGAKDGSAYLWLAVRAFVADGVGNTALEIEYKKPGNRLHLEIVRFAISVEAATINRLGAALKSWEPTEHEPLVFRDNAPEVGTV</sequence>
<evidence type="ECO:0000313" key="1">
    <source>
        <dbReference type="EMBL" id="CAJ0744321.1"/>
    </source>
</evidence>
<dbReference type="AlphaFoldDB" id="A0AB72X650"/>
<gene>
    <name evidence="1" type="ORF">R16034_04341</name>
</gene>
<name>A0AB72X650_9RALS</name>
<evidence type="ECO:0000313" key="2">
    <source>
        <dbReference type="Proteomes" id="UP001189225"/>
    </source>
</evidence>
<evidence type="ECO:0008006" key="3">
    <source>
        <dbReference type="Google" id="ProtNLM"/>
    </source>
</evidence>
<reference evidence="1 2" key="1">
    <citation type="submission" date="2023-07" db="EMBL/GenBank/DDBJ databases">
        <authorList>
            <person name="Peeters C."/>
        </authorList>
    </citation>
    <scope>NUCLEOTIDE SEQUENCE [LARGE SCALE GENOMIC DNA]</scope>
    <source>
        <strain evidence="1 2">R-16034</strain>
    </source>
</reference>
<protein>
    <recommendedName>
        <fullName evidence="3">SRPBCC family protein</fullName>
    </recommendedName>
</protein>
<accession>A0AB72X650</accession>
<proteinExistence type="predicted"/>
<comment type="caution">
    <text evidence="1">The sequence shown here is derived from an EMBL/GenBank/DDBJ whole genome shotgun (WGS) entry which is preliminary data.</text>
</comment>
<dbReference type="EMBL" id="CATWHI010000007">
    <property type="protein sequence ID" value="CAJ0744321.1"/>
    <property type="molecule type" value="Genomic_DNA"/>
</dbReference>
<dbReference type="Proteomes" id="UP001189225">
    <property type="component" value="Unassembled WGS sequence"/>
</dbReference>
<keyword evidence="2" id="KW-1185">Reference proteome</keyword>